<keyword evidence="2" id="KW-0418">Kinase</keyword>
<protein>
    <submittedName>
        <fullName evidence="2">Nucleoside diphosphate kinase regulator</fullName>
    </submittedName>
</protein>
<dbReference type="InterPro" id="IPR001437">
    <property type="entry name" value="Tscrpt_elong_fac_GreA/B_C"/>
</dbReference>
<dbReference type="RefSeq" id="WP_312034916.1">
    <property type="nucleotide sequence ID" value="NZ_JACWCW010000157.1"/>
</dbReference>
<keyword evidence="3" id="KW-1185">Reference proteome</keyword>
<dbReference type="NCBIfam" id="NF004396">
    <property type="entry name" value="PRK05753.1"/>
    <property type="match status" value="1"/>
</dbReference>
<dbReference type="PANTHER" id="PTHR30437">
    <property type="entry name" value="TRANSCRIPTION ELONGATION FACTOR GREA"/>
    <property type="match status" value="1"/>
</dbReference>
<dbReference type="Pfam" id="PF01272">
    <property type="entry name" value="GreA_GreB"/>
    <property type="match status" value="1"/>
</dbReference>
<organism evidence="2 3">
    <name type="scientific">Methylorubrum rhodesianum</name>
    <dbReference type="NCBI Taxonomy" id="29427"/>
    <lineage>
        <taxon>Bacteria</taxon>
        <taxon>Pseudomonadati</taxon>
        <taxon>Pseudomonadota</taxon>
        <taxon>Alphaproteobacteria</taxon>
        <taxon>Hyphomicrobiales</taxon>
        <taxon>Methylobacteriaceae</taxon>
        <taxon>Methylorubrum</taxon>
    </lineage>
</organism>
<accession>A0ABU9Z659</accession>
<name>A0ABU9Z659_9HYPH</name>
<gene>
    <name evidence="2" type="primary">rnk</name>
    <name evidence="2" type="ORF">PUR21_03935</name>
</gene>
<dbReference type="EMBL" id="JAQYXL010000001">
    <property type="protein sequence ID" value="MEN3226819.1"/>
    <property type="molecule type" value="Genomic_DNA"/>
</dbReference>
<keyword evidence="2" id="KW-0808">Transferase</keyword>
<sequence length="154" mass="16576">MTIRFEERPPLIIPVSDLRSLREVVVAAQPPHPRAAVAAWLAEELDRATVVPPEVVPAQVVTMHMRVAYRDDVTDHVRRATLVFPGEEDASGPALSVLSPVGAALLGLSEGQSIRWRTASGGFRGVTVLRVLFQPYEVALGGHCIRGLGRAANA</sequence>
<evidence type="ECO:0000313" key="2">
    <source>
        <dbReference type="EMBL" id="MEN3226819.1"/>
    </source>
</evidence>
<evidence type="ECO:0000313" key="3">
    <source>
        <dbReference type="Proteomes" id="UP001404845"/>
    </source>
</evidence>
<dbReference type="Proteomes" id="UP001404845">
    <property type="component" value="Unassembled WGS sequence"/>
</dbReference>
<reference evidence="2 3" key="1">
    <citation type="journal article" date="2023" name="PLoS ONE">
        <title>Complete genome assembly of Hawai'i environmental nontuberculous mycobacteria reveals unexpected co-isolation with methylobacteria.</title>
        <authorList>
            <person name="Hendrix J."/>
            <person name="Epperson L.E."/>
            <person name="Tong E.I."/>
            <person name="Chan Y.L."/>
            <person name="Hasan N.A."/>
            <person name="Dawrs S.N."/>
            <person name="Norton G.J."/>
            <person name="Virdi R."/>
            <person name="Crooks J.L."/>
            <person name="Chan E.D."/>
            <person name="Honda J.R."/>
            <person name="Strong M."/>
        </authorList>
    </citation>
    <scope>NUCLEOTIDE SEQUENCE [LARGE SCALE GENOMIC DNA]</scope>
    <source>
        <strain evidence="2 3">NJH_HI01</strain>
    </source>
</reference>
<dbReference type="PANTHER" id="PTHR30437:SF5">
    <property type="entry name" value="REGULATOR OF NUCLEOSIDE DIPHOSPHATE KINASE"/>
    <property type="match status" value="1"/>
</dbReference>
<dbReference type="SUPFAM" id="SSF54534">
    <property type="entry name" value="FKBP-like"/>
    <property type="match status" value="1"/>
</dbReference>
<evidence type="ECO:0000259" key="1">
    <source>
        <dbReference type="Pfam" id="PF01272"/>
    </source>
</evidence>
<proteinExistence type="predicted"/>
<dbReference type="GO" id="GO:0016301">
    <property type="term" value="F:kinase activity"/>
    <property type="evidence" value="ECO:0007669"/>
    <property type="project" value="UniProtKB-KW"/>
</dbReference>
<comment type="caution">
    <text evidence="2">The sequence shown here is derived from an EMBL/GenBank/DDBJ whole genome shotgun (WGS) entry which is preliminary data.</text>
</comment>
<dbReference type="InterPro" id="IPR036953">
    <property type="entry name" value="GreA/GreB_C_sf"/>
</dbReference>
<dbReference type="Gene3D" id="3.10.50.30">
    <property type="entry name" value="Transcription elongation factor, GreA/GreB, C-terminal domain"/>
    <property type="match status" value="1"/>
</dbReference>
<feature type="domain" description="Transcription elongation factor GreA/GreB C-terminal" evidence="1">
    <location>
        <begin position="57"/>
        <end position="131"/>
    </location>
</feature>
<dbReference type="InterPro" id="IPR023459">
    <property type="entry name" value="Tscrpt_elong_fac_GreA/B_fam"/>
</dbReference>